<dbReference type="InterPro" id="IPR017850">
    <property type="entry name" value="Alkaline_phosphatase_core_sf"/>
</dbReference>
<dbReference type="PANTHER" id="PTHR45953:SF1">
    <property type="entry name" value="IDURONATE 2-SULFATASE"/>
    <property type="match status" value="1"/>
</dbReference>
<evidence type="ECO:0000256" key="1">
    <source>
        <dbReference type="ARBA" id="ARBA00022723"/>
    </source>
</evidence>
<protein>
    <submittedName>
        <fullName evidence="4">BetC protein</fullName>
    </submittedName>
</protein>
<dbReference type="AlphaFoldDB" id="A0A812M333"/>
<keyword evidence="2" id="KW-0378">Hydrolase</keyword>
<name>A0A812M333_9DINO</name>
<gene>
    <name evidence="4" type="primary">betC</name>
    <name evidence="4" type="ORF">SNAT2548_LOCUS12859</name>
</gene>
<dbReference type="Gene3D" id="3.40.720.10">
    <property type="entry name" value="Alkaline Phosphatase, subunit A"/>
    <property type="match status" value="1"/>
</dbReference>
<proteinExistence type="predicted"/>
<reference evidence="4" key="1">
    <citation type="submission" date="2021-02" db="EMBL/GenBank/DDBJ databases">
        <authorList>
            <person name="Dougan E. K."/>
            <person name="Rhodes N."/>
            <person name="Thang M."/>
            <person name="Chan C."/>
        </authorList>
    </citation>
    <scope>NUCLEOTIDE SEQUENCE</scope>
</reference>
<dbReference type="OrthoDB" id="435622at2759"/>
<keyword evidence="1" id="KW-0479">Metal-binding</keyword>
<evidence type="ECO:0000259" key="3">
    <source>
        <dbReference type="Pfam" id="PF00884"/>
    </source>
</evidence>
<dbReference type="GO" id="GO:0046872">
    <property type="term" value="F:metal ion binding"/>
    <property type="evidence" value="ECO:0007669"/>
    <property type="project" value="UniProtKB-KW"/>
</dbReference>
<evidence type="ECO:0000256" key="2">
    <source>
        <dbReference type="ARBA" id="ARBA00022801"/>
    </source>
</evidence>
<dbReference type="Proteomes" id="UP000604046">
    <property type="component" value="Unassembled WGS sequence"/>
</dbReference>
<feature type="domain" description="Sulfatase N-terminal" evidence="3">
    <location>
        <begin position="1"/>
        <end position="355"/>
    </location>
</feature>
<dbReference type="SUPFAM" id="SSF53649">
    <property type="entry name" value="Alkaline phosphatase-like"/>
    <property type="match status" value="1"/>
</dbReference>
<dbReference type="GO" id="GO:0005737">
    <property type="term" value="C:cytoplasm"/>
    <property type="evidence" value="ECO:0007669"/>
    <property type="project" value="TreeGrafter"/>
</dbReference>
<dbReference type="GO" id="GO:0008484">
    <property type="term" value="F:sulfuric ester hydrolase activity"/>
    <property type="evidence" value="ECO:0007669"/>
    <property type="project" value="TreeGrafter"/>
</dbReference>
<keyword evidence="5" id="KW-1185">Reference proteome</keyword>
<evidence type="ECO:0000313" key="4">
    <source>
        <dbReference type="EMBL" id="CAE7254389.1"/>
    </source>
</evidence>
<dbReference type="InterPro" id="IPR000917">
    <property type="entry name" value="Sulfatase_N"/>
</dbReference>
<comment type="caution">
    <text evidence="4">The sequence shown here is derived from an EMBL/GenBank/DDBJ whole genome shotgun (WGS) entry which is preliminary data.</text>
</comment>
<organism evidence="4 5">
    <name type="scientific">Symbiodinium natans</name>
    <dbReference type="NCBI Taxonomy" id="878477"/>
    <lineage>
        <taxon>Eukaryota</taxon>
        <taxon>Sar</taxon>
        <taxon>Alveolata</taxon>
        <taxon>Dinophyceae</taxon>
        <taxon>Suessiales</taxon>
        <taxon>Symbiodiniaceae</taxon>
        <taxon>Symbiodinium</taxon>
    </lineage>
</organism>
<evidence type="ECO:0000313" key="5">
    <source>
        <dbReference type="Proteomes" id="UP000604046"/>
    </source>
</evidence>
<accession>A0A812M333</accession>
<dbReference type="Pfam" id="PF00884">
    <property type="entry name" value="Sulfatase"/>
    <property type="match status" value="1"/>
</dbReference>
<sequence length="485" mass="53491">MPTVKSLASMGTRFTRAYTTSPLCVPARSSLTAAREYKDMWVQHNEAVYVSPQMSPTFMSALRDSGYTTILAGKDHLSGDRGYLINATEMEVLGVDLFSRSGDKYGICRNAWKDGVLDHFGLHLKEKKLLRAYCAAVGIMGRGGCCNATPVCDTVFFDECGFRCNAVGCLEPELGVDRWSRLQAQELLQRHWKQHGEKPWFLQLGFPSPHPPFIAGSHHEVGPLPEAVDAQFDTIWAPMPNGTLTKWPNPFRNSVNVRESRESYAKLLAMLDSEIHHMLQFLEKHHARENTVVIITSDHGDHLGDHGEWAKSSPWEPAVHIPLIVAGPSIRADFIEETPVSLIDVPRTMLDIAGATPFPAMGGYSLLPALRNTGPVERPAVLSGLHMPSYQGALNEYFETASALFNETQFLKLVCCPRGCSKQGSLLPYSSSVQVALMNVTSGVGITKFEHDVLNKPSGHGVAEAKYLADFLSPEFRSACLPLLR</sequence>
<dbReference type="PANTHER" id="PTHR45953">
    <property type="entry name" value="IDURONATE 2-SULFATASE"/>
    <property type="match status" value="1"/>
</dbReference>
<dbReference type="EMBL" id="CAJNDS010001291">
    <property type="protein sequence ID" value="CAE7254389.1"/>
    <property type="molecule type" value="Genomic_DNA"/>
</dbReference>